<feature type="compositionally biased region" description="Acidic residues" evidence="1">
    <location>
        <begin position="91"/>
        <end position="105"/>
    </location>
</feature>
<organism evidence="2 3">
    <name type="scientific">Halocalculus aciditolerans</name>
    <dbReference type="NCBI Taxonomy" id="1383812"/>
    <lineage>
        <taxon>Archaea</taxon>
        <taxon>Methanobacteriati</taxon>
        <taxon>Methanobacteriota</taxon>
        <taxon>Stenosarchaea group</taxon>
        <taxon>Halobacteria</taxon>
        <taxon>Halobacteriales</taxon>
        <taxon>Halobacteriaceae</taxon>
        <taxon>Halocalculus</taxon>
    </lineage>
</organism>
<comment type="caution">
    <text evidence="2">The sequence shown here is derived from an EMBL/GenBank/DDBJ whole genome shotgun (WGS) entry which is preliminary data.</text>
</comment>
<reference evidence="2" key="1">
    <citation type="journal article" date="2014" name="Int. J. Syst. Evol. Microbiol.">
        <title>Complete genome sequence of Corynebacterium casei LMG S-19264T (=DSM 44701T), isolated from a smear-ripened cheese.</title>
        <authorList>
            <consortium name="US DOE Joint Genome Institute (JGI-PGF)"/>
            <person name="Walter F."/>
            <person name="Albersmeier A."/>
            <person name="Kalinowski J."/>
            <person name="Ruckert C."/>
        </authorList>
    </citation>
    <scope>NUCLEOTIDE SEQUENCE</scope>
    <source>
        <strain evidence="2">JCM 19596</strain>
    </source>
</reference>
<name>A0A830FHN0_9EURY</name>
<feature type="region of interest" description="Disordered" evidence="1">
    <location>
        <begin position="49"/>
        <end position="160"/>
    </location>
</feature>
<protein>
    <submittedName>
        <fullName evidence="2">Uncharacterized protein</fullName>
    </submittedName>
</protein>
<feature type="compositionally biased region" description="Acidic residues" evidence="1">
    <location>
        <begin position="125"/>
        <end position="147"/>
    </location>
</feature>
<feature type="compositionally biased region" description="Low complexity" evidence="1">
    <location>
        <begin position="73"/>
        <end position="85"/>
    </location>
</feature>
<sequence>MVSIEISDEQREYLERLRVQLAAEHVGEYGHVRTRDALQYLIDDHEAAGEAASGARSTPAPASTADAEEATTDEASSGPEEAAAAVNGDTLDVDLDPDVDPDVDAASEGATAESVEAESASSEGTDGESGNDGDSADDGSDGPDGDDGSSGGSGRLQRMMGLLDDHADKWDEVESNQGKYVVELPDGEHQFARTKDEVRAVLFKHY</sequence>
<keyword evidence="3" id="KW-1185">Reference proteome</keyword>
<feature type="compositionally biased region" description="Low complexity" evidence="1">
    <location>
        <begin position="49"/>
        <end position="65"/>
    </location>
</feature>
<proteinExistence type="predicted"/>
<accession>A0A830FHN0</accession>
<dbReference type="AlphaFoldDB" id="A0A830FHN0"/>
<dbReference type="Proteomes" id="UP000607197">
    <property type="component" value="Unassembled WGS sequence"/>
</dbReference>
<feature type="compositionally biased region" description="Low complexity" evidence="1">
    <location>
        <begin position="106"/>
        <end position="124"/>
    </location>
</feature>
<evidence type="ECO:0000256" key="1">
    <source>
        <dbReference type="SAM" id="MobiDB-lite"/>
    </source>
</evidence>
<dbReference type="OrthoDB" id="205007at2157"/>
<dbReference type="EMBL" id="BMPG01000001">
    <property type="protein sequence ID" value="GGL48263.1"/>
    <property type="molecule type" value="Genomic_DNA"/>
</dbReference>
<reference evidence="2" key="2">
    <citation type="submission" date="2020-09" db="EMBL/GenBank/DDBJ databases">
        <authorList>
            <person name="Sun Q."/>
            <person name="Ohkuma M."/>
        </authorList>
    </citation>
    <scope>NUCLEOTIDE SEQUENCE</scope>
    <source>
        <strain evidence="2">JCM 19596</strain>
    </source>
</reference>
<dbReference type="RefSeq" id="WP_188975158.1">
    <property type="nucleotide sequence ID" value="NZ_BMPG01000001.1"/>
</dbReference>
<gene>
    <name evidence="2" type="ORF">GCM10009039_03130</name>
</gene>
<evidence type="ECO:0000313" key="3">
    <source>
        <dbReference type="Proteomes" id="UP000607197"/>
    </source>
</evidence>
<evidence type="ECO:0000313" key="2">
    <source>
        <dbReference type="EMBL" id="GGL48263.1"/>
    </source>
</evidence>